<organism evidence="2 3">
    <name type="scientific">Sphagnum troendelagicum</name>
    <dbReference type="NCBI Taxonomy" id="128251"/>
    <lineage>
        <taxon>Eukaryota</taxon>
        <taxon>Viridiplantae</taxon>
        <taxon>Streptophyta</taxon>
        <taxon>Embryophyta</taxon>
        <taxon>Bryophyta</taxon>
        <taxon>Sphagnophytina</taxon>
        <taxon>Sphagnopsida</taxon>
        <taxon>Sphagnales</taxon>
        <taxon>Sphagnaceae</taxon>
        <taxon>Sphagnum</taxon>
    </lineage>
</organism>
<name>A0ABP0THT4_9BRYO</name>
<accession>A0ABP0THT4</accession>
<gene>
    <name evidence="2" type="ORF">CSSPTR1EN2_LOCUS3761</name>
</gene>
<protein>
    <recommendedName>
        <fullName evidence="4">SMODS and SLOG-associating 2TM effector domain-containing protein</fullName>
    </recommendedName>
</protein>
<keyword evidence="1" id="KW-0472">Membrane</keyword>
<keyword evidence="1" id="KW-1133">Transmembrane helix</keyword>
<feature type="transmembrane region" description="Helical" evidence="1">
    <location>
        <begin position="269"/>
        <end position="290"/>
    </location>
</feature>
<sequence length="294" mass="31740">MDDDLEAGGGRKVDAILGGVNGVSTIGRSSQGDFEAGGGRKVDAILGDVNGVSIIGRSFQGDLEIGGGGNMINKQEEANNSIVQADQVNDVEREIRNLLGIRGEAVTHETLCKVALEEWQNNAVLFGNRVDKRKKESRNIRNEVYQVVGFFSAFQGLLLTAVAQSNLLHKNNRAFPLALSAFATVLTVLGVGQKNRQIRELSKTIKDEDPTRKVFLARVRKLKQQGIEFSFQGCADEEDQQVKAKHAKLATAPKGACATFLGLLISYEVGVVVAIILFGGLCLVAMNQILCNPM</sequence>
<evidence type="ECO:0000313" key="2">
    <source>
        <dbReference type="EMBL" id="CAK9197011.1"/>
    </source>
</evidence>
<dbReference type="Proteomes" id="UP001497512">
    <property type="component" value="Chromosome 11"/>
</dbReference>
<dbReference type="PANTHER" id="PTHR33287">
    <property type="entry name" value="OS03G0453550 PROTEIN"/>
    <property type="match status" value="1"/>
</dbReference>
<keyword evidence="3" id="KW-1185">Reference proteome</keyword>
<proteinExistence type="predicted"/>
<dbReference type="EMBL" id="OZ019903">
    <property type="protein sequence ID" value="CAK9197011.1"/>
    <property type="molecule type" value="Genomic_DNA"/>
</dbReference>
<keyword evidence="1" id="KW-0812">Transmembrane</keyword>
<evidence type="ECO:0000313" key="3">
    <source>
        <dbReference type="Proteomes" id="UP001497512"/>
    </source>
</evidence>
<evidence type="ECO:0000256" key="1">
    <source>
        <dbReference type="SAM" id="Phobius"/>
    </source>
</evidence>
<feature type="transmembrane region" description="Helical" evidence="1">
    <location>
        <begin position="174"/>
        <end position="192"/>
    </location>
</feature>
<reference evidence="2" key="1">
    <citation type="submission" date="2024-02" db="EMBL/GenBank/DDBJ databases">
        <authorList>
            <consortium name="ELIXIR-Norway"/>
            <consortium name="Elixir Norway"/>
        </authorList>
    </citation>
    <scope>NUCLEOTIDE SEQUENCE</scope>
</reference>
<evidence type="ECO:0008006" key="4">
    <source>
        <dbReference type="Google" id="ProtNLM"/>
    </source>
</evidence>
<feature type="transmembrane region" description="Helical" evidence="1">
    <location>
        <begin position="144"/>
        <end position="162"/>
    </location>
</feature>
<dbReference type="PANTHER" id="PTHR33287:SF11">
    <property type="entry name" value="OS03G0778400 PROTEIN"/>
    <property type="match status" value="1"/>
</dbReference>